<dbReference type="AlphaFoldDB" id="A0A0F9D360"/>
<sequence length="97" mass="10879">MRKPQFEIGEEVQWISGPGNGQMKGKIVDGPFEKGLRCVDSAWSYLDYTYLVNFPGPRILGEGSLRATKSPWQPCPGEHRRADDGWVRREAAGEEQG</sequence>
<name>A0A0F9D360_9ZZZZ</name>
<feature type="region of interest" description="Disordered" evidence="1">
    <location>
        <begin position="68"/>
        <end position="97"/>
    </location>
</feature>
<gene>
    <name evidence="2" type="ORF">LCGC14_2247990</name>
</gene>
<evidence type="ECO:0000256" key="1">
    <source>
        <dbReference type="SAM" id="MobiDB-lite"/>
    </source>
</evidence>
<reference evidence="2" key="1">
    <citation type="journal article" date="2015" name="Nature">
        <title>Complex archaea that bridge the gap between prokaryotes and eukaryotes.</title>
        <authorList>
            <person name="Spang A."/>
            <person name="Saw J.H."/>
            <person name="Jorgensen S.L."/>
            <person name="Zaremba-Niedzwiedzka K."/>
            <person name="Martijn J."/>
            <person name="Lind A.E."/>
            <person name="van Eijk R."/>
            <person name="Schleper C."/>
            <person name="Guy L."/>
            <person name="Ettema T.J."/>
        </authorList>
    </citation>
    <scope>NUCLEOTIDE SEQUENCE</scope>
</reference>
<proteinExistence type="predicted"/>
<protein>
    <submittedName>
        <fullName evidence="2">Uncharacterized protein</fullName>
    </submittedName>
</protein>
<accession>A0A0F9D360</accession>
<feature type="compositionally biased region" description="Basic and acidic residues" evidence="1">
    <location>
        <begin position="77"/>
        <end position="97"/>
    </location>
</feature>
<comment type="caution">
    <text evidence="2">The sequence shown here is derived from an EMBL/GenBank/DDBJ whole genome shotgun (WGS) entry which is preliminary data.</text>
</comment>
<dbReference type="EMBL" id="LAZR01030583">
    <property type="protein sequence ID" value="KKL56178.1"/>
    <property type="molecule type" value="Genomic_DNA"/>
</dbReference>
<organism evidence="2">
    <name type="scientific">marine sediment metagenome</name>
    <dbReference type="NCBI Taxonomy" id="412755"/>
    <lineage>
        <taxon>unclassified sequences</taxon>
        <taxon>metagenomes</taxon>
        <taxon>ecological metagenomes</taxon>
    </lineage>
</organism>
<evidence type="ECO:0000313" key="2">
    <source>
        <dbReference type="EMBL" id="KKL56178.1"/>
    </source>
</evidence>